<reference evidence="1 2" key="1">
    <citation type="submission" date="2024-05" db="EMBL/GenBank/DDBJ databases">
        <authorList>
            <person name="Wallberg A."/>
        </authorList>
    </citation>
    <scope>NUCLEOTIDE SEQUENCE [LARGE SCALE GENOMIC DNA]</scope>
</reference>
<dbReference type="Proteomes" id="UP001497623">
    <property type="component" value="Unassembled WGS sequence"/>
</dbReference>
<dbReference type="AlphaFoldDB" id="A0AAV2Q7H0"/>
<feature type="non-terminal residue" evidence="1">
    <location>
        <position position="332"/>
    </location>
</feature>
<evidence type="ECO:0000313" key="2">
    <source>
        <dbReference type="Proteomes" id="UP001497623"/>
    </source>
</evidence>
<keyword evidence="2" id="KW-1185">Reference proteome</keyword>
<evidence type="ECO:0000313" key="1">
    <source>
        <dbReference type="EMBL" id="CAL4070122.1"/>
    </source>
</evidence>
<organism evidence="1 2">
    <name type="scientific">Meganyctiphanes norvegica</name>
    <name type="common">Northern krill</name>
    <name type="synonym">Thysanopoda norvegica</name>
    <dbReference type="NCBI Taxonomy" id="48144"/>
    <lineage>
        <taxon>Eukaryota</taxon>
        <taxon>Metazoa</taxon>
        <taxon>Ecdysozoa</taxon>
        <taxon>Arthropoda</taxon>
        <taxon>Crustacea</taxon>
        <taxon>Multicrustacea</taxon>
        <taxon>Malacostraca</taxon>
        <taxon>Eumalacostraca</taxon>
        <taxon>Eucarida</taxon>
        <taxon>Euphausiacea</taxon>
        <taxon>Euphausiidae</taxon>
        <taxon>Meganyctiphanes</taxon>
    </lineage>
</organism>
<dbReference type="EMBL" id="CAXKWB010003747">
    <property type="protein sequence ID" value="CAL4070122.1"/>
    <property type="molecule type" value="Genomic_DNA"/>
</dbReference>
<gene>
    <name evidence="1" type="ORF">MNOR_LOCUS8185</name>
</gene>
<name>A0AAV2Q7H0_MEGNR</name>
<comment type="caution">
    <text evidence="1">The sequence shown here is derived from an EMBL/GenBank/DDBJ whole genome shotgun (WGS) entry which is preliminary data.</text>
</comment>
<proteinExistence type="predicted"/>
<protein>
    <submittedName>
        <fullName evidence="1">Uncharacterized protein</fullName>
    </submittedName>
</protein>
<accession>A0AAV2Q7H0</accession>
<sequence length="332" mass="37590">MSMPIVIEGSYHPVTHPNEPGVQYSFDLCDENGEPYTQMRFGKGSSEVVITEKLNQAVDQIERFVFKGKIYFVMVTPQAIGDKIVIMSYDGEGSRYINQPILTEMKGLTISVTQYDDTVYLLISGHLNIQTEFKKFVTSSLVFLWNGDLQQFEQTTNVRGSHVTSGTLVTVNDPKPMMFLILSQLKNADTDHFHSNHKFNKPALIFSHTSGSNFHEYEALEDVMGSTAHTYFRIDRDLHLCFTVPKDNSMYIYKYVPMEGFILQQKATLSSPENVISLEIREGGRNGGRVHGYLAVTSYEGIYIFKMKTKGVNPRDVRELLNSMDGLTSELS</sequence>